<organism evidence="5 6">
    <name type="scientific">Spirochaeta isovalerica</name>
    <dbReference type="NCBI Taxonomy" id="150"/>
    <lineage>
        <taxon>Bacteria</taxon>
        <taxon>Pseudomonadati</taxon>
        <taxon>Spirochaetota</taxon>
        <taxon>Spirochaetia</taxon>
        <taxon>Spirochaetales</taxon>
        <taxon>Spirochaetaceae</taxon>
        <taxon>Spirochaeta</taxon>
    </lineage>
</organism>
<dbReference type="InterPro" id="IPR037923">
    <property type="entry name" value="HTH-like"/>
</dbReference>
<dbReference type="PROSITE" id="PS01124">
    <property type="entry name" value="HTH_ARAC_FAMILY_2"/>
    <property type="match status" value="1"/>
</dbReference>
<dbReference type="EMBL" id="JACHGJ010000003">
    <property type="protein sequence ID" value="MBB6480567.1"/>
    <property type="molecule type" value="Genomic_DNA"/>
</dbReference>
<keyword evidence="1" id="KW-0805">Transcription regulation</keyword>
<dbReference type="GO" id="GO:0003700">
    <property type="term" value="F:DNA-binding transcription factor activity"/>
    <property type="evidence" value="ECO:0007669"/>
    <property type="project" value="InterPro"/>
</dbReference>
<dbReference type="Pfam" id="PF02311">
    <property type="entry name" value="AraC_binding"/>
    <property type="match status" value="1"/>
</dbReference>
<dbReference type="Pfam" id="PF12833">
    <property type="entry name" value="HTH_18"/>
    <property type="match status" value="1"/>
</dbReference>
<dbReference type="Gene3D" id="2.60.120.10">
    <property type="entry name" value="Jelly Rolls"/>
    <property type="match status" value="1"/>
</dbReference>
<dbReference type="PRINTS" id="PR00032">
    <property type="entry name" value="HTHARAC"/>
</dbReference>
<evidence type="ECO:0000313" key="5">
    <source>
        <dbReference type="EMBL" id="MBB6480567.1"/>
    </source>
</evidence>
<dbReference type="SUPFAM" id="SSF51215">
    <property type="entry name" value="Regulatory protein AraC"/>
    <property type="match status" value="1"/>
</dbReference>
<protein>
    <submittedName>
        <fullName evidence="5">AraC-like DNA-binding protein</fullName>
    </submittedName>
</protein>
<evidence type="ECO:0000259" key="4">
    <source>
        <dbReference type="PROSITE" id="PS01124"/>
    </source>
</evidence>
<proteinExistence type="predicted"/>
<keyword evidence="2 5" id="KW-0238">DNA-binding</keyword>
<dbReference type="CDD" id="cd02208">
    <property type="entry name" value="cupin_RmlC-like"/>
    <property type="match status" value="1"/>
</dbReference>
<dbReference type="RefSeq" id="WP_184746825.1">
    <property type="nucleotide sequence ID" value="NZ_JACHGJ010000003.1"/>
</dbReference>
<evidence type="ECO:0000256" key="3">
    <source>
        <dbReference type="ARBA" id="ARBA00023163"/>
    </source>
</evidence>
<evidence type="ECO:0000256" key="1">
    <source>
        <dbReference type="ARBA" id="ARBA00023015"/>
    </source>
</evidence>
<sequence>MDYIGDMKEILDQAVGRLSDETVPCHIAPRKGLRKMLDGHIFHDYPEVFLQTKGQTYFSFPGSRLTLRAGSFLIVPPEVPHGEEIGRIEGEFETLVITPATGYLQCHLSRESRGNKPVILHYETFEQAEQVSIRQLTDLIVEKNGLSETYSPHIIRGLLLSLLASVRILLEGSAKEEAGNMKIRHIKNAVLSSFHESSLKVSSLAGQMNCTPDYLSWLFHRETGMTLNRYINNLRLKRASDLLKNTDYAVSEIAWICGFRSPAYFSRIFSREFGMAPGKFRRIR</sequence>
<name>A0A841RBE5_9SPIO</name>
<dbReference type="Proteomes" id="UP000587760">
    <property type="component" value="Unassembled WGS sequence"/>
</dbReference>
<keyword evidence="6" id="KW-1185">Reference proteome</keyword>
<dbReference type="InterPro" id="IPR009057">
    <property type="entry name" value="Homeodomain-like_sf"/>
</dbReference>
<gene>
    <name evidence="5" type="ORF">HNR50_002230</name>
</gene>
<feature type="domain" description="HTH araC/xylS-type" evidence="4">
    <location>
        <begin position="184"/>
        <end position="283"/>
    </location>
</feature>
<comment type="caution">
    <text evidence="5">The sequence shown here is derived from an EMBL/GenBank/DDBJ whole genome shotgun (WGS) entry which is preliminary data.</text>
</comment>
<dbReference type="InterPro" id="IPR014710">
    <property type="entry name" value="RmlC-like_jellyroll"/>
</dbReference>
<dbReference type="SMART" id="SM00342">
    <property type="entry name" value="HTH_ARAC"/>
    <property type="match status" value="1"/>
</dbReference>
<dbReference type="InterPro" id="IPR003313">
    <property type="entry name" value="AraC-bd"/>
</dbReference>
<dbReference type="InterPro" id="IPR020449">
    <property type="entry name" value="Tscrpt_reg_AraC-type_HTH"/>
</dbReference>
<dbReference type="PANTHER" id="PTHR43280:SF10">
    <property type="entry name" value="REGULATORY PROTEIN POCR"/>
    <property type="match status" value="1"/>
</dbReference>
<dbReference type="InterPro" id="IPR018060">
    <property type="entry name" value="HTH_AraC"/>
</dbReference>
<dbReference type="InterPro" id="IPR018062">
    <property type="entry name" value="HTH_AraC-typ_CS"/>
</dbReference>
<accession>A0A841RBE5</accession>
<keyword evidence="3" id="KW-0804">Transcription</keyword>
<dbReference type="GO" id="GO:0043565">
    <property type="term" value="F:sequence-specific DNA binding"/>
    <property type="evidence" value="ECO:0007669"/>
    <property type="project" value="InterPro"/>
</dbReference>
<dbReference type="SUPFAM" id="SSF46689">
    <property type="entry name" value="Homeodomain-like"/>
    <property type="match status" value="1"/>
</dbReference>
<dbReference type="PANTHER" id="PTHR43280">
    <property type="entry name" value="ARAC-FAMILY TRANSCRIPTIONAL REGULATOR"/>
    <property type="match status" value="1"/>
</dbReference>
<evidence type="ECO:0000256" key="2">
    <source>
        <dbReference type="ARBA" id="ARBA00023125"/>
    </source>
</evidence>
<dbReference type="AlphaFoldDB" id="A0A841RBE5"/>
<dbReference type="PROSITE" id="PS00041">
    <property type="entry name" value="HTH_ARAC_FAMILY_1"/>
    <property type="match status" value="1"/>
</dbReference>
<dbReference type="Gene3D" id="1.10.10.60">
    <property type="entry name" value="Homeodomain-like"/>
    <property type="match status" value="2"/>
</dbReference>
<evidence type="ECO:0000313" key="6">
    <source>
        <dbReference type="Proteomes" id="UP000587760"/>
    </source>
</evidence>
<reference evidence="5 6" key="1">
    <citation type="submission" date="2020-08" db="EMBL/GenBank/DDBJ databases">
        <title>Genomic Encyclopedia of Type Strains, Phase IV (KMG-IV): sequencing the most valuable type-strain genomes for metagenomic binning, comparative biology and taxonomic classification.</title>
        <authorList>
            <person name="Goeker M."/>
        </authorList>
    </citation>
    <scope>NUCLEOTIDE SEQUENCE [LARGE SCALE GENOMIC DNA]</scope>
    <source>
        <strain evidence="5 6">DSM 2461</strain>
    </source>
</reference>